<evidence type="ECO:0000313" key="2">
    <source>
        <dbReference type="Proteomes" id="UP000541444"/>
    </source>
</evidence>
<dbReference type="Proteomes" id="UP000541444">
    <property type="component" value="Unassembled WGS sequence"/>
</dbReference>
<keyword evidence="2" id="KW-1185">Reference proteome</keyword>
<protein>
    <recommendedName>
        <fullName evidence="3">SHSP domain-containing protein</fullName>
    </recommendedName>
</protein>
<name>A0A7J7LI72_9MAGN</name>
<dbReference type="PANTHER" id="PTHR33879:SF3">
    <property type="entry name" value="17.6 KDA CLASS II HEAT SHOCK PROTEIN-RELATED"/>
    <property type="match status" value="1"/>
</dbReference>
<evidence type="ECO:0008006" key="3">
    <source>
        <dbReference type="Google" id="ProtNLM"/>
    </source>
</evidence>
<dbReference type="AlphaFoldDB" id="A0A7J7LI72"/>
<reference evidence="1 2" key="1">
    <citation type="journal article" date="2020" name="IScience">
        <title>Genome Sequencing of the Endangered Kingdonia uniflora (Circaeasteraceae, Ranunculales) Reveals Potential Mechanisms of Evolutionary Specialization.</title>
        <authorList>
            <person name="Sun Y."/>
            <person name="Deng T."/>
            <person name="Zhang A."/>
            <person name="Moore M.J."/>
            <person name="Landis J.B."/>
            <person name="Lin N."/>
            <person name="Zhang H."/>
            <person name="Zhang X."/>
            <person name="Huang J."/>
            <person name="Zhang X."/>
            <person name="Sun H."/>
            <person name="Wang H."/>
        </authorList>
    </citation>
    <scope>NUCLEOTIDE SEQUENCE [LARGE SCALE GENOMIC DNA]</scope>
    <source>
        <strain evidence="1">TB1705</strain>
        <tissue evidence="1">Leaf</tissue>
    </source>
</reference>
<sequence>MPPKKRNIALRYDINASLAEFRQKKLRRLPHIFSRVLELPFHSDADILIEENPDCFRFVVITDDVGDDVRAHIIEIYPGVTKIVIKGSNVLEFAFDGVELDLWRFRLPSSTRPELASAVYVEGELVITVPKGRLEDEEDEHLRGRVGSLVLVQ</sequence>
<dbReference type="CDD" id="cd00298">
    <property type="entry name" value="ACD_sHsps_p23-like"/>
    <property type="match status" value="1"/>
</dbReference>
<gene>
    <name evidence="1" type="ORF">GIB67_012097</name>
</gene>
<dbReference type="EMBL" id="JACGCM010002271">
    <property type="protein sequence ID" value="KAF6142248.1"/>
    <property type="molecule type" value="Genomic_DNA"/>
</dbReference>
<accession>A0A7J7LI72</accession>
<dbReference type="PANTHER" id="PTHR33879">
    <property type="entry name" value="17.6 KDA CLASS II HEAT SHOCK PROTEIN-RELATED"/>
    <property type="match status" value="1"/>
</dbReference>
<proteinExistence type="predicted"/>
<comment type="caution">
    <text evidence="1">The sequence shown here is derived from an EMBL/GenBank/DDBJ whole genome shotgun (WGS) entry which is preliminary data.</text>
</comment>
<dbReference type="OrthoDB" id="1922291at2759"/>
<evidence type="ECO:0000313" key="1">
    <source>
        <dbReference type="EMBL" id="KAF6142248.1"/>
    </source>
</evidence>
<organism evidence="1 2">
    <name type="scientific">Kingdonia uniflora</name>
    <dbReference type="NCBI Taxonomy" id="39325"/>
    <lineage>
        <taxon>Eukaryota</taxon>
        <taxon>Viridiplantae</taxon>
        <taxon>Streptophyta</taxon>
        <taxon>Embryophyta</taxon>
        <taxon>Tracheophyta</taxon>
        <taxon>Spermatophyta</taxon>
        <taxon>Magnoliopsida</taxon>
        <taxon>Ranunculales</taxon>
        <taxon>Circaeasteraceae</taxon>
        <taxon>Kingdonia</taxon>
    </lineage>
</organism>